<dbReference type="Proteomes" id="UP000620124">
    <property type="component" value="Unassembled WGS sequence"/>
</dbReference>
<feature type="region of interest" description="Disordered" evidence="1">
    <location>
        <begin position="156"/>
        <end position="191"/>
    </location>
</feature>
<evidence type="ECO:0000313" key="3">
    <source>
        <dbReference type="EMBL" id="KAF7345716.1"/>
    </source>
</evidence>
<name>A0A8H7CRP9_9AGAR</name>
<comment type="caution">
    <text evidence="3">The sequence shown here is derived from an EMBL/GenBank/DDBJ whole genome shotgun (WGS) entry which is preliminary data.</text>
</comment>
<sequence length="191" mass="20695">MDAVTGFDRTKACVEKRVHPRLIPVFNIIPLALPLLGVWLTTKDLPVPAPHVELLVLRLVAWAVPSLLLCTASAHLGFMPSAVEPTFFVATFLGPLLPYYSKPNFFQVYAGLIALGFTIELWNFCLQMRGMPERVVPGAFAVVAYFGKKANRVSNKVGPGSRAARPLPVGYDSGTPLTDSSTTGKAQTEVV</sequence>
<protein>
    <submittedName>
        <fullName evidence="3">Uncharacterized protein</fullName>
    </submittedName>
</protein>
<feature type="transmembrane region" description="Helical" evidence="2">
    <location>
        <begin position="106"/>
        <end position="126"/>
    </location>
</feature>
<evidence type="ECO:0000256" key="2">
    <source>
        <dbReference type="SAM" id="Phobius"/>
    </source>
</evidence>
<proteinExistence type="predicted"/>
<dbReference type="AlphaFoldDB" id="A0A8H7CRP9"/>
<reference evidence="3" key="1">
    <citation type="submission" date="2020-05" db="EMBL/GenBank/DDBJ databases">
        <title>Mycena genomes resolve the evolution of fungal bioluminescence.</title>
        <authorList>
            <person name="Tsai I.J."/>
        </authorList>
    </citation>
    <scope>NUCLEOTIDE SEQUENCE</scope>
    <source>
        <strain evidence="3">CCC161011</strain>
    </source>
</reference>
<keyword evidence="2" id="KW-0472">Membrane</keyword>
<gene>
    <name evidence="3" type="ORF">MVEN_01591600</name>
</gene>
<keyword evidence="2" id="KW-1133">Transmembrane helix</keyword>
<evidence type="ECO:0000313" key="4">
    <source>
        <dbReference type="Proteomes" id="UP000620124"/>
    </source>
</evidence>
<dbReference type="EMBL" id="JACAZI010000013">
    <property type="protein sequence ID" value="KAF7345716.1"/>
    <property type="molecule type" value="Genomic_DNA"/>
</dbReference>
<feature type="transmembrane region" description="Helical" evidence="2">
    <location>
        <begin position="52"/>
        <end position="70"/>
    </location>
</feature>
<keyword evidence="2" id="KW-0812">Transmembrane</keyword>
<evidence type="ECO:0000256" key="1">
    <source>
        <dbReference type="SAM" id="MobiDB-lite"/>
    </source>
</evidence>
<feature type="compositionally biased region" description="Polar residues" evidence="1">
    <location>
        <begin position="175"/>
        <end position="191"/>
    </location>
</feature>
<accession>A0A8H7CRP9</accession>
<keyword evidence="4" id="KW-1185">Reference proteome</keyword>
<organism evidence="3 4">
    <name type="scientific">Mycena venus</name>
    <dbReference type="NCBI Taxonomy" id="2733690"/>
    <lineage>
        <taxon>Eukaryota</taxon>
        <taxon>Fungi</taxon>
        <taxon>Dikarya</taxon>
        <taxon>Basidiomycota</taxon>
        <taxon>Agaricomycotina</taxon>
        <taxon>Agaricomycetes</taxon>
        <taxon>Agaricomycetidae</taxon>
        <taxon>Agaricales</taxon>
        <taxon>Marasmiineae</taxon>
        <taxon>Mycenaceae</taxon>
        <taxon>Mycena</taxon>
    </lineage>
</organism>
<feature type="transmembrane region" description="Helical" evidence="2">
    <location>
        <begin position="21"/>
        <end position="40"/>
    </location>
</feature>